<dbReference type="InterPro" id="IPR036388">
    <property type="entry name" value="WH-like_DNA-bd_sf"/>
</dbReference>
<dbReference type="Pfam" id="PF13280">
    <property type="entry name" value="WYL"/>
    <property type="match status" value="1"/>
</dbReference>
<evidence type="ECO:0000259" key="2">
    <source>
        <dbReference type="Pfam" id="PF13280"/>
    </source>
</evidence>
<dbReference type="Gene3D" id="1.10.10.10">
    <property type="entry name" value="Winged helix-like DNA-binding domain superfamily/Winged helix DNA-binding domain"/>
    <property type="match status" value="1"/>
</dbReference>
<dbReference type="EMBL" id="JAGGLD010000001">
    <property type="protein sequence ID" value="MBP1999104.1"/>
    <property type="molecule type" value="Genomic_DNA"/>
</dbReference>
<name>A0ABS4JBL5_9BACL</name>
<gene>
    <name evidence="3" type="ORF">J2Z69_000123</name>
</gene>
<evidence type="ECO:0000313" key="4">
    <source>
        <dbReference type="Proteomes" id="UP001519288"/>
    </source>
</evidence>
<feature type="domain" description="WYL" evidence="2">
    <location>
        <begin position="141"/>
        <end position="205"/>
    </location>
</feature>
<dbReference type="SUPFAM" id="SSF46785">
    <property type="entry name" value="Winged helix' DNA-binding domain"/>
    <property type="match status" value="1"/>
</dbReference>
<dbReference type="GO" id="GO:0003677">
    <property type="term" value="F:DNA binding"/>
    <property type="evidence" value="ECO:0007669"/>
    <property type="project" value="UniProtKB-KW"/>
</dbReference>
<evidence type="ECO:0000313" key="3">
    <source>
        <dbReference type="EMBL" id="MBP1999104.1"/>
    </source>
</evidence>
<dbReference type="RefSeq" id="WP_209858259.1">
    <property type="nucleotide sequence ID" value="NZ_JAGGLD010000001.1"/>
</dbReference>
<organism evidence="3 4">
    <name type="scientific">Paenibacillus shirakamiensis</name>
    <dbReference type="NCBI Taxonomy" id="1265935"/>
    <lineage>
        <taxon>Bacteria</taxon>
        <taxon>Bacillati</taxon>
        <taxon>Bacillota</taxon>
        <taxon>Bacilli</taxon>
        <taxon>Bacillales</taxon>
        <taxon>Paenibacillaceae</taxon>
        <taxon>Paenibacillus</taxon>
    </lineage>
</organism>
<evidence type="ECO:0000259" key="1">
    <source>
        <dbReference type="Pfam" id="PF08279"/>
    </source>
</evidence>
<sequence length="226" mass="25772">MAKADYMMSILWILQARRSVTAQELATELEISTRSVYRYIDGLCASGVPIISDAGHHGGYRLHEGFTSAPLLLDVLGQRTLIQAVNFALDTGFPHSEQLRKIIHSYKQYIGPDQVELAKRHEKTLQVLAPSSSAWEVYLKCLEQGAAEGFSVQMRYRKHSDTEDVQRTIDPYGLVQWKSTWYVVGYCHLRQDIRSFRVDRMADVRLTECSFEIPENFAAADYSFSI</sequence>
<dbReference type="PROSITE" id="PS52050">
    <property type="entry name" value="WYL"/>
    <property type="match status" value="1"/>
</dbReference>
<accession>A0ABS4JBL5</accession>
<dbReference type="InterPro" id="IPR036390">
    <property type="entry name" value="WH_DNA-bd_sf"/>
</dbReference>
<keyword evidence="4" id="KW-1185">Reference proteome</keyword>
<dbReference type="InterPro" id="IPR013196">
    <property type="entry name" value="HTH_11"/>
</dbReference>
<reference evidence="3 4" key="1">
    <citation type="submission" date="2021-03" db="EMBL/GenBank/DDBJ databases">
        <title>Genomic Encyclopedia of Type Strains, Phase IV (KMG-IV): sequencing the most valuable type-strain genomes for metagenomic binning, comparative biology and taxonomic classification.</title>
        <authorList>
            <person name="Goeker M."/>
        </authorList>
    </citation>
    <scope>NUCLEOTIDE SEQUENCE [LARGE SCALE GENOMIC DNA]</scope>
    <source>
        <strain evidence="3 4">DSM 26806</strain>
    </source>
</reference>
<dbReference type="Pfam" id="PF08279">
    <property type="entry name" value="HTH_11"/>
    <property type="match status" value="1"/>
</dbReference>
<proteinExistence type="predicted"/>
<dbReference type="Proteomes" id="UP001519288">
    <property type="component" value="Unassembled WGS sequence"/>
</dbReference>
<keyword evidence="3" id="KW-0238">DNA-binding</keyword>
<dbReference type="InterPro" id="IPR026881">
    <property type="entry name" value="WYL_dom"/>
</dbReference>
<dbReference type="PANTHER" id="PTHR34580:SF3">
    <property type="entry name" value="PROTEIN PAFB"/>
    <property type="match status" value="1"/>
</dbReference>
<dbReference type="InterPro" id="IPR051534">
    <property type="entry name" value="CBASS_pafABC_assoc_protein"/>
</dbReference>
<feature type="domain" description="Helix-turn-helix type 11" evidence="1">
    <location>
        <begin position="9"/>
        <end position="61"/>
    </location>
</feature>
<comment type="caution">
    <text evidence="3">The sequence shown here is derived from an EMBL/GenBank/DDBJ whole genome shotgun (WGS) entry which is preliminary data.</text>
</comment>
<protein>
    <submittedName>
        <fullName evidence="3">DNA-binding transcriptional regulator YafY</fullName>
    </submittedName>
</protein>
<dbReference type="PANTHER" id="PTHR34580">
    <property type="match status" value="1"/>
</dbReference>